<organism evidence="2 3">
    <name type="scientific">Mycobacterium kansasii</name>
    <dbReference type="NCBI Taxonomy" id="1768"/>
    <lineage>
        <taxon>Bacteria</taxon>
        <taxon>Bacillati</taxon>
        <taxon>Actinomycetota</taxon>
        <taxon>Actinomycetes</taxon>
        <taxon>Mycobacteriales</taxon>
        <taxon>Mycobacteriaceae</taxon>
        <taxon>Mycobacterium</taxon>
    </lineage>
</organism>
<feature type="region of interest" description="Disordered" evidence="1">
    <location>
        <begin position="120"/>
        <end position="145"/>
    </location>
</feature>
<dbReference type="EMBL" id="MVBN01000011">
    <property type="protein sequence ID" value="OOK65217.1"/>
    <property type="molecule type" value="Genomic_DNA"/>
</dbReference>
<evidence type="ECO:0000256" key="1">
    <source>
        <dbReference type="SAM" id="MobiDB-lite"/>
    </source>
</evidence>
<proteinExistence type="predicted"/>
<name>A0A1V3WE08_MYCKA</name>
<accession>A0A1V3WE08</accession>
<feature type="compositionally biased region" description="Basic residues" evidence="1">
    <location>
        <begin position="120"/>
        <end position="130"/>
    </location>
</feature>
<evidence type="ECO:0000313" key="2">
    <source>
        <dbReference type="EMBL" id="OOK65217.1"/>
    </source>
</evidence>
<gene>
    <name evidence="2" type="ORF">BZL29_7755</name>
</gene>
<protein>
    <submittedName>
        <fullName evidence="2">Uncharacterized protein</fullName>
    </submittedName>
</protein>
<sequence length="145" mass="16538">MISLLASHNEELYKIEPDSVADIADLVRGHRLQVLTSTDGTLDFWFSHHPWLRVNRHATGLLMATTRFTAHEVPLLRGSIVIAAHDSAGHPASLTDTQISRLINSEPSWREERVLRRRFNRDHRMQRRTRAASAAAAENRAMRAR</sequence>
<evidence type="ECO:0000313" key="3">
    <source>
        <dbReference type="Proteomes" id="UP000188532"/>
    </source>
</evidence>
<dbReference type="AlphaFoldDB" id="A0A1V3WE08"/>
<dbReference type="Proteomes" id="UP000188532">
    <property type="component" value="Unassembled WGS sequence"/>
</dbReference>
<comment type="caution">
    <text evidence="2">The sequence shown here is derived from an EMBL/GenBank/DDBJ whole genome shotgun (WGS) entry which is preliminary data.</text>
</comment>
<reference evidence="2 3" key="1">
    <citation type="submission" date="2017-02" db="EMBL/GenBank/DDBJ databases">
        <title>Complete genome sequences of Mycobacterium kansasii strains isolated from rhesus macaques.</title>
        <authorList>
            <person name="Panda A."/>
            <person name="Nagaraj S."/>
            <person name="Zhao X."/>
            <person name="Tettelin H."/>
            <person name="Detolla L.J."/>
        </authorList>
    </citation>
    <scope>NUCLEOTIDE SEQUENCE [LARGE SCALE GENOMIC DNA]</scope>
    <source>
        <strain evidence="2 3">11-3469</strain>
    </source>
</reference>